<accession>A0A0G4F4V5</accession>
<organism evidence="2">
    <name type="scientific">Chromera velia CCMP2878</name>
    <dbReference type="NCBI Taxonomy" id="1169474"/>
    <lineage>
        <taxon>Eukaryota</taxon>
        <taxon>Sar</taxon>
        <taxon>Alveolata</taxon>
        <taxon>Colpodellida</taxon>
        <taxon>Chromeraceae</taxon>
        <taxon>Chromera</taxon>
    </lineage>
</organism>
<dbReference type="AlphaFoldDB" id="A0A0G4F4V5"/>
<sequence length="306" mass="34534">MEASIPTLNHPQGRIGNTVPKPYEVSTTSGRPAISHILTRTSVPLKYPIDEQYDTAKRESALRTVFNNLPADAEGTWSKHHMYRTSYRDMSTKTPVDKTDLPFLYNVPSVSATTNKPFPGASYTVRGAAKELVTAKPGDPKVTLRSAPSATAHLRTVVPETAETKKVDDRLRRMAGYQGFFENVVTYPPHQARGVTLHRRSYLPWEQTVTLKHPREQPDFTFDKSQYPSGFGEFVPMSATIKSGTYRDFHRKTGLVTDEGKRKSGFDMPAGYMHYTFPYSQCWQIASVPKSVQMRMKEQSGDYADW</sequence>
<evidence type="ECO:0000256" key="1">
    <source>
        <dbReference type="SAM" id="MobiDB-lite"/>
    </source>
</evidence>
<reference evidence="2" key="1">
    <citation type="submission" date="2014-11" db="EMBL/GenBank/DDBJ databases">
        <authorList>
            <person name="Otto D Thomas"/>
            <person name="Naeem Raeece"/>
        </authorList>
    </citation>
    <scope>NUCLEOTIDE SEQUENCE</scope>
</reference>
<protein>
    <submittedName>
        <fullName evidence="2">Uncharacterized protein</fullName>
    </submittedName>
</protein>
<dbReference type="EMBL" id="CDMZ01000129">
    <property type="protein sequence ID" value="CEM07470.1"/>
    <property type="molecule type" value="Genomic_DNA"/>
</dbReference>
<gene>
    <name evidence="2" type="ORF">Cvel_15246</name>
</gene>
<feature type="region of interest" description="Disordered" evidence="1">
    <location>
        <begin position="1"/>
        <end position="20"/>
    </location>
</feature>
<dbReference type="VEuPathDB" id="CryptoDB:Cvel_15246"/>
<name>A0A0G4F4V5_9ALVE</name>
<feature type="compositionally biased region" description="Polar residues" evidence="1">
    <location>
        <begin position="1"/>
        <end position="10"/>
    </location>
</feature>
<evidence type="ECO:0000313" key="2">
    <source>
        <dbReference type="EMBL" id="CEM07470.1"/>
    </source>
</evidence>
<proteinExistence type="predicted"/>